<dbReference type="AlphaFoldDB" id="A0A2S2R925"/>
<proteinExistence type="predicted"/>
<name>A0A2S2R925_9HEMI</name>
<sequence>MMTRRHTLINRTRSDIDDITSKGTKQPISNRSRTEIFPTRGTRSINAFQRPRSHVGFCDVRGRTNTYVSMLSYVAAVKTDFSHGPCSVQVRNVCWKNCTRRPASSVDICLRVPQCHWSATTQRFDISEV</sequence>
<gene>
    <name evidence="2" type="ORF">g.123878</name>
</gene>
<protein>
    <submittedName>
        <fullName evidence="2">Uncharacterized protein</fullName>
    </submittedName>
</protein>
<reference evidence="2" key="1">
    <citation type="submission" date="2018-04" db="EMBL/GenBank/DDBJ databases">
        <title>Transcriptome assembly of Sipha flava.</title>
        <authorList>
            <person name="Scully E.D."/>
            <person name="Geib S.M."/>
            <person name="Palmer N.A."/>
            <person name="Koch K."/>
            <person name="Bradshaw J."/>
            <person name="Heng-Moss T."/>
            <person name="Sarath G."/>
        </authorList>
    </citation>
    <scope>NUCLEOTIDE SEQUENCE</scope>
</reference>
<evidence type="ECO:0000256" key="1">
    <source>
        <dbReference type="SAM" id="MobiDB-lite"/>
    </source>
</evidence>
<feature type="region of interest" description="Disordered" evidence="1">
    <location>
        <begin position="1"/>
        <end position="29"/>
    </location>
</feature>
<dbReference type="EMBL" id="GGMS01017230">
    <property type="protein sequence ID" value="MBY86433.1"/>
    <property type="molecule type" value="Transcribed_RNA"/>
</dbReference>
<accession>A0A2S2R925</accession>
<organism evidence="2">
    <name type="scientific">Sipha flava</name>
    <name type="common">yellow sugarcane aphid</name>
    <dbReference type="NCBI Taxonomy" id="143950"/>
    <lineage>
        <taxon>Eukaryota</taxon>
        <taxon>Metazoa</taxon>
        <taxon>Ecdysozoa</taxon>
        <taxon>Arthropoda</taxon>
        <taxon>Hexapoda</taxon>
        <taxon>Insecta</taxon>
        <taxon>Pterygota</taxon>
        <taxon>Neoptera</taxon>
        <taxon>Paraneoptera</taxon>
        <taxon>Hemiptera</taxon>
        <taxon>Sternorrhyncha</taxon>
        <taxon>Aphidomorpha</taxon>
        <taxon>Aphidoidea</taxon>
        <taxon>Aphididae</taxon>
        <taxon>Sipha</taxon>
    </lineage>
</organism>
<evidence type="ECO:0000313" key="2">
    <source>
        <dbReference type="EMBL" id="MBY86433.1"/>
    </source>
</evidence>